<evidence type="ECO:0000313" key="2">
    <source>
        <dbReference type="EMBL" id="GIY16187.1"/>
    </source>
</evidence>
<keyword evidence="3" id="KW-1185">Reference proteome</keyword>
<name>A0AAV4R726_CAEEX</name>
<evidence type="ECO:0000256" key="1">
    <source>
        <dbReference type="SAM" id="MobiDB-lite"/>
    </source>
</evidence>
<dbReference type="AlphaFoldDB" id="A0AAV4R726"/>
<sequence>MFMAGLETDPDQPPGIVSPPEPTSQEIRRSDMDNQWKPLPHGPLIRTTESTPKTETPDKKPDVPFQTYGAPQTQTEQVSNLYVWAGDTKRKPLLNQSLHSVCINLKSKDNTCYKAYFLKS</sequence>
<proteinExistence type="predicted"/>
<accession>A0AAV4R726</accession>
<gene>
    <name evidence="2" type="primary">AVEN_182445_1</name>
    <name evidence="2" type="ORF">CEXT_203411</name>
</gene>
<evidence type="ECO:0000313" key="3">
    <source>
        <dbReference type="Proteomes" id="UP001054945"/>
    </source>
</evidence>
<dbReference type="EMBL" id="BPLR01007341">
    <property type="protein sequence ID" value="GIY16187.1"/>
    <property type="molecule type" value="Genomic_DNA"/>
</dbReference>
<dbReference type="Proteomes" id="UP001054945">
    <property type="component" value="Unassembled WGS sequence"/>
</dbReference>
<organism evidence="2 3">
    <name type="scientific">Caerostris extrusa</name>
    <name type="common">Bark spider</name>
    <name type="synonym">Caerostris bankana</name>
    <dbReference type="NCBI Taxonomy" id="172846"/>
    <lineage>
        <taxon>Eukaryota</taxon>
        <taxon>Metazoa</taxon>
        <taxon>Ecdysozoa</taxon>
        <taxon>Arthropoda</taxon>
        <taxon>Chelicerata</taxon>
        <taxon>Arachnida</taxon>
        <taxon>Araneae</taxon>
        <taxon>Araneomorphae</taxon>
        <taxon>Entelegynae</taxon>
        <taxon>Araneoidea</taxon>
        <taxon>Araneidae</taxon>
        <taxon>Caerostris</taxon>
    </lineage>
</organism>
<evidence type="ECO:0008006" key="4">
    <source>
        <dbReference type="Google" id="ProtNLM"/>
    </source>
</evidence>
<comment type="caution">
    <text evidence="2">The sequence shown here is derived from an EMBL/GenBank/DDBJ whole genome shotgun (WGS) entry which is preliminary data.</text>
</comment>
<feature type="region of interest" description="Disordered" evidence="1">
    <location>
        <begin position="1"/>
        <end position="72"/>
    </location>
</feature>
<protein>
    <recommendedName>
        <fullName evidence="4">Prolactin receptor</fullName>
    </recommendedName>
</protein>
<reference evidence="2 3" key="1">
    <citation type="submission" date="2021-06" db="EMBL/GenBank/DDBJ databases">
        <title>Caerostris extrusa draft genome.</title>
        <authorList>
            <person name="Kono N."/>
            <person name="Arakawa K."/>
        </authorList>
    </citation>
    <scope>NUCLEOTIDE SEQUENCE [LARGE SCALE GENOMIC DNA]</scope>
</reference>
<feature type="compositionally biased region" description="Pro residues" evidence="1">
    <location>
        <begin position="11"/>
        <end position="22"/>
    </location>
</feature>